<dbReference type="InterPro" id="IPR001926">
    <property type="entry name" value="TrpB-like_PALP"/>
</dbReference>
<evidence type="ECO:0000313" key="11">
    <source>
        <dbReference type="Proteomes" id="UP001174997"/>
    </source>
</evidence>
<dbReference type="PANTHER" id="PTHR43780">
    <property type="entry name" value="1-AMINOCYCLOPROPANE-1-CARBOXYLATE DEAMINASE-RELATED"/>
    <property type="match status" value="1"/>
</dbReference>
<feature type="domain" description="Tryptophan synthase beta chain-like PALP" evidence="9">
    <location>
        <begin position="20"/>
        <end position="340"/>
    </location>
</feature>
<evidence type="ECO:0000256" key="7">
    <source>
        <dbReference type="PIRSR" id="PIRSR006278-2"/>
    </source>
</evidence>
<dbReference type="SUPFAM" id="SSF53686">
    <property type="entry name" value="Tryptophan synthase beta subunit-like PLP-dependent enzymes"/>
    <property type="match status" value="1"/>
</dbReference>
<comment type="catalytic activity">
    <reaction evidence="1">
        <text>1-aminocyclopropane-1-carboxylate + H2O = 2-oxobutanoate + NH4(+)</text>
        <dbReference type="Rhea" id="RHEA:16933"/>
        <dbReference type="ChEBI" id="CHEBI:15377"/>
        <dbReference type="ChEBI" id="CHEBI:16763"/>
        <dbReference type="ChEBI" id="CHEBI:28938"/>
        <dbReference type="ChEBI" id="CHEBI:58360"/>
        <dbReference type="EC" id="3.5.99.7"/>
    </reaction>
</comment>
<dbReference type="InterPro" id="IPR005965">
    <property type="entry name" value="ACP_carboxylate_deaminase"/>
</dbReference>
<evidence type="ECO:0000256" key="3">
    <source>
        <dbReference type="ARBA" id="ARBA00008639"/>
    </source>
</evidence>
<evidence type="ECO:0000256" key="6">
    <source>
        <dbReference type="PIRSR" id="PIRSR006278-1"/>
    </source>
</evidence>
<dbReference type="GO" id="GO:0030170">
    <property type="term" value="F:pyridoxal phosphate binding"/>
    <property type="evidence" value="ECO:0007669"/>
    <property type="project" value="InterPro"/>
</dbReference>
<dbReference type="CDD" id="cd06449">
    <property type="entry name" value="ACCD"/>
    <property type="match status" value="1"/>
</dbReference>
<keyword evidence="11" id="KW-1185">Reference proteome</keyword>
<feature type="modified residue" description="N6-(pyridoxal phosphate)lysine" evidence="7">
    <location>
        <position position="59"/>
    </location>
</feature>
<comment type="cofactor">
    <cofactor evidence="2">
        <name>pyridoxal 5'-phosphate</name>
        <dbReference type="ChEBI" id="CHEBI:597326"/>
    </cofactor>
</comment>
<name>A0AA39ZGW3_9PEZI</name>
<evidence type="ECO:0000256" key="5">
    <source>
        <dbReference type="ARBA" id="ARBA00022898"/>
    </source>
</evidence>
<protein>
    <submittedName>
        <fullName evidence="10">1-aminocyclopropane-1-carboxylate deaminase</fullName>
    </submittedName>
</protein>
<evidence type="ECO:0000256" key="4">
    <source>
        <dbReference type="ARBA" id="ARBA00022801"/>
    </source>
</evidence>
<dbReference type="Pfam" id="PF00291">
    <property type="entry name" value="PALP"/>
    <property type="match status" value="1"/>
</dbReference>
<organism evidence="10 11">
    <name type="scientific">Cercophora samala</name>
    <dbReference type="NCBI Taxonomy" id="330535"/>
    <lineage>
        <taxon>Eukaryota</taxon>
        <taxon>Fungi</taxon>
        <taxon>Dikarya</taxon>
        <taxon>Ascomycota</taxon>
        <taxon>Pezizomycotina</taxon>
        <taxon>Sordariomycetes</taxon>
        <taxon>Sordariomycetidae</taxon>
        <taxon>Sordariales</taxon>
        <taxon>Lasiosphaeriaceae</taxon>
        <taxon>Cercophora</taxon>
    </lineage>
</organism>
<keyword evidence="8" id="KW-1133">Transmembrane helix</keyword>
<dbReference type="PIRSF" id="PIRSF006278">
    <property type="entry name" value="ACCD_DCysDesulf"/>
    <property type="match status" value="1"/>
</dbReference>
<reference evidence="10" key="1">
    <citation type="submission" date="2023-06" db="EMBL/GenBank/DDBJ databases">
        <title>Genome-scale phylogeny and comparative genomics of the fungal order Sordariales.</title>
        <authorList>
            <consortium name="Lawrence Berkeley National Laboratory"/>
            <person name="Hensen N."/>
            <person name="Bonometti L."/>
            <person name="Westerberg I."/>
            <person name="Brannstrom I.O."/>
            <person name="Guillou S."/>
            <person name="Cros-Aarteil S."/>
            <person name="Calhoun S."/>
            <person name="Haridas S."/>
            <person name="Kuo A."/>
            <person name="Mondo S."/>
            <person name="Pangilinan J."/>
            <person name="Riley R."/>
            <person name="Labutti K."/>
            <person name="Andreopoulos B."/>
            <person name="Lipzen A."/>
            <person name="Chen C."/>
            <person name="Yanf M."/>
            <person name="Daum C."/>
            <person name="Ng V."/>
            <person name="Clum A."/>
            <person name="Steindorff A."/>
            <person name="Ohm R."/>
            <person name="Martin F."/>
            <person name="Silar P."/>
            <person name="Natvig D."/>
            <person name="Lalanne C."/>
            <person name="Gautier V."/>
            <person name="Ament-Velasquez S.L."/>
            <person name="Kruys A."/>
            <person name="Hutchinson M.I."/>
            <person name="Powell A.J."/>
            <person name="Barry K."/>
            <person name="Miller A.N."/>
            <person name="Grigoriev I.V."/>
            <person name="Debuchy R."/>
            <person name="Gladieux P."/>
            <person name="Thoren M.H."/>
            <person name="Johannesson H."/>
        </authorList>
    </citation>
    <scope>NUCLEOTIDE SEQUENCE</scope>
    <source>
        <strain evidence="10">CBS 307.81</strain>
    </source>
</reference>
<proteinExistence type="inferred from homology"/>
<dbReference type="GO" id="GO:0019148">
    <property type="term" value="F:D-cysteine desulfhydrase activity"/>
    <property type="evidence" value="ECO:0007669"/>
    <property type="project" value="TreeGrafter"/>
</dbReference>
<gene>
    <name evidence="10" type="ORF">QBC41DRAFT_363718</name>
</gene>
<dbReference type="EMBL" id="JAULSY010000027">
    <property type="protein sequence ID" value="KAK0670821.1"/>
    <property type="molecule type" value="Genomic_DNA"/>
</dbReference>
<dbReference type="InterPro" id="IPR027278">
    <property type="entry name" value="ACCD_DCysDesulf"/>
</dbReference>
<keyword evidence="8" id="KW-0812">Transmembrane</keyword>
<evidence type="ECO:0000256" key="2">
    <source>
        <dbReference type="ARBA" id="ARBA00001933"/>
    </source>
</evidence>
<dbReference type="Proteomes" id="UP001174997">
    <property type="component" value="Unassembled WGS sequence"/>
</dbReference>
<accession>A0AA39ZGW3</accession>
<sequence>MSADIKLPEPFASIPRTPLTLGPSPIHPLPRLSAHLGGKVNLYAKREDLTSALAFGGNKTRKLEYLLPEALSQGCDTLISIGGIQSNHTRQVSAAASHLGLSVSLVQEDWVPGWKDQSYEKVGNIQLSRLMGADIQICKTGEGFGIGHKETLRELRERLEGEGRRPYYIPAGASDHPLGGLGFARWVWELEEQEGEMGVWFGTVVVCAVTGSTLAGVIAGVKYLELKRGGRKRRRVVGVDASARPKETFEQVLRIAKETGVRLGLEEGDIKAEDVILDERFHGGVYGVPDEKTVEAIKLGARLEGFITDPVYEGKSLAGLIGMVKGGEIEEGENVLFAHLGGQVALSAYGDMA</sequence>
<comment type="caution">
    <text evidence="10">The sequence shown here is derived from an EMBL/GenBank/DDBJ whole genome shotgun (WGS) entry which is preliminary data.</text>
</comment>
<evidence type="ECO:0000256" key="8">
    <source>
        <dbReference type="SAM" id="Phobius"/>
    </source>
</evidence>
<dbReference type="PANTHER" id="PTHR43780:SF2">
    <property type="entry name" value="1-AMINOCYCLOPROPANE-1-CARBOXYLATE DEAMINASE-RELATED"/>
    <property type="match status" value="1"/>
</dbReference>
<evidence type="ECO:0000259" key="9">
    <source>
        <dbReference type="Pfam" id="PF00291"/>
    </source>
</evidence>
<feature type="active site" description="Nucleophile" evidence="6">
    <location>
        <position position="86"/>
    </location>
</feature>
<dbReference type="InterPro" id="IPR036052">
    <property type="entry name" value="TrpB-like_PALP_sf"/>
</dbReference>
<evidence type="ECO:0000256" key="1">
    <source>
        <dbReference type="ARBA" id="ARBA00001132"/>
    </source>
</evidence>
<feature type="transmembrane region" description="Helical" evidence="8">
    <location>
        <begin position="199"/>
        <end position="224"/>
    </location>
</feature>
<dbReference type="NCBIfam" id="TIGR01274">
    <property type="entry name" value="ACC_deam"/>
    <property type="match status" value="1"/>
</dbReference>
<dbReference type="GO" id="GO:0008660">
    <property type="term" value="F:1-aminocyclopropane-1-carboxylate deaminase activity"/>
    <property type="evidence" value="ECO:0007669"/>
    <property type="project" value="UniProtKB-EC"/>
</dbReference>
<keyword evidence="8" id="KW-0472">Membrane</keyword>
<dbReference type="Gene3D" id="3.40.50.1100">
    <property type="match status" value="2"/>
</dbReference>
<dbReference type="AlphaFoldDB" id="A0AA39ZGW3"/>
<keyword evidence="4" id="KW-0378">Hydrolase</keyword>
<dbReference type="GO" id="GO:0009310">
    <property type="term" value="P:amine catabolic process"/>
    <property type="evidence" value="ECO:0007669"/>
    <property type="project" value="InterPro"/>
</dbReference>
<evidence type="ECO:0000313" key="10">
    <source>
        <dbReference type="EMBL" id="KAK0670821.1"/>
    </source>
</evidence>
<keyword evidence="5 7" id="KW-0663">Pyridoxal phosphate</keyword>
<comment type="similarity">
    <text evidence="3">Belongs to the ACC deaminase/D-cysteine desulfhydrase family.</text>
</comment>